<keyword evidence="3" id="KW-1185">Reference proteome</keyword>
<proteinExistence type="predicted"/>
<feature type="compositionally biased region" description="Basic and acidic residues" evidence="1">
    <location>
        <begin position="148"/>
        <end position="158"/>
    </location>
</feature>
<name>A0A8R7UYP5_TRIUA</name>
<dbReference type="EnsemblPlants" id="TuG1812G0600002876.01.T01">
    <property type="protein sequence ID" value="TuG1812G0600002876.01.T01.cds402405"/>
    <property type="gene ID" value="TuG1812G0600002876.01"/>
</dbReference>
<feature type="region of interest" description="Disordered" evidence="1">
    <location>
        <begin position="46"/>
        <end position="66"/>
    </location>
</feature>
<evidence type="ECO:0000313" key="2">
    <source>
        <dbReference type="EnsemblPlants" id="TuG1812G0600002876.01.T01.cds402405"/>
    </source>
</evidence>
<reference evidence="2" key="3">
    <citation type="submission" date="2022-06" db="UniProtKB">
        <authorList>
            <consortium name="EnsemblPlants"/>
        </authorList>
    </citation>
    <scope>IDENTIFICATION</scope>
</reference>
<evidence type="ECO:0000256" key="1">
    <source>
        <dbReference type="SAM" id="MobiDB-lite"/>
    </source>
</evidence>
<dbReference type="Proteomes" id="UP000015106">
    <property type="component" value="Chromosome 6"/>
</dbReference>
<dbReference type="Gramene" id="TuG1812G0600002876.01.T01">
    <property type="protein sequence ID" value="TuG1812G0600002876.01.T01.cds402405"/>
    <property type="gene ID" value="TuG1812G0600002876.01"/>
</dbReference>
<feature type="region of interest" description="Disordered" evidence="1">
    <location>
        <begin position="94"/>
        <end position="158"/>
    </location>
</feature>
<reference evidence="3" key="1">
    <citation type="journal article" date="2013" name="Nature">
        <title>Draft genome of the wheat A-genome progenitor Triticum urartu.</title>
        <authorList>
            <person name="Ling H.Q."/>
            <person name="Zhao S."/>
            <person name="Liu D."/>
            <person name="Wang J."/>
            <person name="Sun H."/>
            <person name="Zhang C."/>
            <person name="Fan H."/>
            <person name="Li D."/>
            <person name="Dong L."/>
            <person name="Tao Y."/>
            <person name="Gao C."/>
            <person name="Wu H."/>
            <person name="Li Y."/>
            <person name="Cui Y."/>
            <person name="Guo X."/>
            <person name="Zheng S."/>
            <person name="Wang B."/>
            <person name="Yu K."/>
            <person name="Liang Q."/>
            <person name="Yang W."/>
            <person name="Lou X."/>
            <person name="Chen J."/>
            <person name="Feng M."/>
            <person name="Jian J."/>
            <person name="Zhang X."/>
            <person name="Luo G."/>
            <person name="Jiang Y."/>
            <person name="Liu J."/>
            <person name="Wang Z."/>
            <person name="Sha Y."/>
            <person name="Zhang B."/>
            <person name="Wu H."/>
            <person name="Tang D."/>
            <person name="Shen Q."/>
            <person name="Xue P."/>
            <person name="Zou S."/>
            <person name="Wang X."/>
            <person name="Liu X."/>
            <person name="Wang F."/>
            <person name="Yang Y."/>
            <person name="An X."/>
            <person name="Dong Z."/>
            <person name="Zhang K."/>
            <person name="Zhang X."/>
            <person name="Luo M.C."/>
            <person name="Dvorak J."/>
            <person name="Tong Y."/>
            <person name="Wang J."/>
            <person name="Yang H."/>
            <person name="Li Z."/>
            <person name="Wang D."/>
            <person name="Zhang A."/>
            <person name="Wang J."/>
        </authorList>
    </citation>
    <scope>NUCLEOTIDE SEQUENCE</scope>
    <source>
        <strain evidence="3">cv. G1812</strain>
    </source>
</reference>
<sequence length="158" mass="16566">MHHPPQPPILGEPAGLQERGHRELVGADGGGVALVCVVGQQHVHEGADGVQGRAEATVERDEGGVGGGVTARRFVEQVERVGVEAALEVGVEEGVGRDEGLGRVERAGLEEDGVERGGERRVAPPRGPTKEADGGGAAGRWRGRGRGRSREREHRSSE</sequence>
<evidence type="ECO:0000313" key="3">
    <source>
        <dbReference type="Proteomes" id="UP000015106"/>
    </source>
</evidence>
<organism evidence="2 3">
    <name type="scientific">Triticum urartu</name>
    <name type="common">Red wild einkorn</name>
    <name type="synonym">Crithodium urartu</name>
    <dbReference type="NCBI Taxonomy" id="4572"/>
    <lineage>
        <taxon>Eukaryota</taxon>
        <taxon>Viridiplantae</taxon>
        <taxon>Streptophyta</taxon>
        <taxon>Embryophyta</taxon>
        <taxon>Tracheophyta</taxon>
        <taxon>Spermatophyta</taxon>
        <taxon>Magnoliopsida</taxon>
        <taxon>Liliopsida</taxon>
        <taxon>Poales</taxon>
        <taxon>Poaceae</taxon>
        <taxon>BOP clade</taxon>
        <taxon>Pooideae</taxon>
        <taxon>Triticodae</taxon>
        <taxon>Triticeae</taxon>
        <taxon>Triticinae</taxon>
        <taxon>Triticum</taxon>
    </lineage>
</organism>
<feature type="compositionally biased region" description="Basic and acidic residues" evidence="1">
    <location>
        <begin position="94"/>
        <end position="133"/>
    </location>
</feature>
<protein>
    <submittedName>
        <fullName evidence="2">Uncharacterized protein</fullName>
    </submittedName>
</protein>
<accession>A0A8R7UYP5</accession>
<dbReference type="AlphaFoldDB" id="A0A8R7UYP5"/>
<reference evidence="2" key="2">
    <citation type="submission" date="2018-03" db="EMBL/GenBank/DDBJ databases">
        <title>The Triticum urartu genome reveals the dynamic nature of wheat genome evolution.</title>
        <authorList>
            <person name="Ling H."/>
            <person name="Ma B."/>
            <person name="Shi X."/>
            <person name="Liu H."/>
            <person name="Dong L."/>
            <person name="Sun H."/>
            <person name="Cao Y."/>
            <person name="Gao Q."/>
            <person name="Zheng S."/>
            <person name="Li Y."/>
            <person name="Yu Y."/>
            <person name="Du H."/>
            <person name="Qi M."/>
            <person name="Li Y."/>
            <person name="Yu H."/>
            <person name="Cui Y."/>
            <person name="Wang N."/>
            <person name="Chen C."/>
            <person name="Wu H."/>
            <person name="Zhao Y."/>
            <person name="Zhang J."/>
            <person name="Li Y."/>
            <person name="Zhou W."/>
            <person name="Zhang B."/>
            <person name="Hu W."/>
            <person name="Eijk M."/>
            <person name="Tang J."/>
            <person name="Witsenboer H."/>
            <person name="Zhao S."/>
            <person name="Li Z."/>
            <person name="Zhang A."/>
            <person name="Wang D."/>
            <person name="Liang C."/>
        </authorList>
    </citation>
    <scope>NUCLEOTIDE SEQUENCE [LARGE SCALE GENOMIC DNA]</scope>
    <source>
        <strain evidence="2">cv. G1812</strain>
    </source>
</reference>